<evidence type="ECO:0000313" key="3">
    <source>
        <dbReference type="Proteomes" id="UP000030854"/>
    </source>
</evidence>
<sequence length="241" mass="27813">MVTSLQTEILGLKASDSSTRVKAKPVIELGESNIFSDPNDPQISSNQKSELYRIDEKFTRLDKSQYPAFQRHFRIAISQNADRYITLQLKIALIYQNLGQEPRSFLDQLLDDNGKFLFSNVQDMWDTLDVSYRNPNEKEEARAILCSLRQKGESFGAYLAEFQKYRNLSGLTDNGTLVSLMRAGVSREMQTRISQQQKTTKEYTYYKFVDLCKECQLRIDLDRPFSQLNQTNQPSYQPTSG</sequence>
<gene>
    <name evidence="2" type="ORF">EV44_g3261</name>
</gene>
<evidence type="ECO:0000313" key="2">
    <source>
        <dbReference type="EMBL" id="KHJ36192.1"/>
    </source>
</evidence>
<accession>A0A0B1PBW7</accession>
<dbReference type="HOGENOM" id="CLU_1152469_0_0_1"/>
<evidence type="ECO:0000259" key="1">
    <source>
        <dbReference type="Pfam" id="PF03732"/>
    </source>
</evidence>
<dbReference type="InterPro" id="IPR005162">
    <property type="entry name" value="Retrotrans_gag_dom"/>
</dbReference>
<dbReference type="EMBL" id="JNVN01000115">
    <property type="protein sequence ID" value="KHJ36192.1"/>
    <property type="molecule type" value="Genomic_DNA"/>
</dbReference>
<dbReference type="Proteomes" id="UP000030854">
    <property type="component" value="Unassembled WGS sequence"/>
</dbReference>
<dbReference type="AlphaFoldDB" id="A0A0B1PBW7"/>
<comment type="caution">
    <text evidence="2">The sequence shown here is derived from an EMBL/GenBank/DDBJ whole genome shotgun (WGS) entry which is preliminary data.</text>
</comment>
<protein>
    <recommendedName>
        <fullName evidence="1">Retrotransposon gag domain-containing protein</fullName>
    </recommendedName>
</protein>
<name>A0A0B1PBW7_UNCNE</name>
<reference evidence="2 3" key="1">
    <citation type="journal article" date="2014" name="BMC Genomics">
        <title>Adaptive genomic structural variation in the grape powdery mildew pathogen, Erysiphe necator.</title>
        <authorList>
            <person name="Jones L."/>
            <person name="Riaz S."/>
            <person name="Morales-Cruz A."/>
            <person name="Amrine K.C."/>
            <person name="McGuire B."/>
            <person name="Gubler W.D."/>
            <person name="Walker M.A."/>
            <person name="Cantu D."/>
        </authorList>
    </citation>
    <scope>NUCLEOTIDE SEQUENCE [LARGE SCALE GENOMIC DNA]</scope>
    <source>
        <strain evidence="3">c</strain>
    </source>
</reference>
<dbReference type="Pfam" id="PF03732">
    <property type="entry name" value="Retrotrans_gag"/>
    <property type="match status" value="1"/>
</dbReference>
<keyword evidence="3" id="KW-1185">Reference proteome</keyword>
<proteinExistence type="predicted"/>
<organism evidence="2 3">
    <name type="scientific">Uncinula necator</name>
    <name type="common">Grape powdery mildew</name>
    <dbReference type="NCBI Taxonomy" id="52586"/>
    <lineage>
        <taxon>Eukaryota</taxon>
        <taxon>Fungi</taxon>
        <taxon>Dikarya</taxon>
        <taxon>Ascomycota</taxon>
        <taxon>Pezizomycotina</taxon>
        <taxon>Leotiomycetes</taxon>
        <taxon>Erysiphales</taxon>
        <taxon>Erysiphaceae</taxon>
        <taxon>Erysiphe</taxon>
    </lineage>
</organism>
<feature type="domain" description="Retrotransposon gag" evidence="1">
    <location>
        <begin position="99"/>
        <end position="185"/>
    </location>
</feature>